<gene>
    <name evidence="1" type="ORF">KPL71_024307</name>
</gene>
<name>A0ACB8ISQ1_CITSI</name>
<dbReference type="EMBL" id="CM039177">
    <property type="protein sequence ID" value="KAH9699335.1"/>
    <property type="molecule type" value="Genomic_DNA"/>
</dbReference>
<protein>
    <submittedName>
        <fullName evidence="1">Uncharacterized protein</fullName>
    </submittedName>
</protein>
<reference evidence="2" key="1">
    <citation type="journal article" date="2023" name="Hortic. Res.">
        <title>A chromosome-level phased genome enabling allele-level studies in sweet orange: a case study on citrus Huanglongbing tolerance.</title>
        <authorList>
            <person name="Wu B."/>
            <person name="Yu Q."/>
            <person name="Deng Z."/>
            <person name="Duan Y."/>
            <person name="Luo F."/>
            <person name="Gmitter F. Jr."/>
        </authorList>
    </citation>
    <scope>NUCLEOTIDE SEQUENCE [LARGE SCALE GENOMIC DNA]</scope>
    <source>
        <strain evidence="2">cv. Valencia</strain>
    </source>
</reference>
<evidence type="ECO:0000313" key="2">
    <source>
        <dbReference type="Proteomes" id="UP000829398"/>
    </source>
</evidence>
<sequence length="132" mass="15660">MVHLVHLHRIKGCLRREKEKDISLHALVAENQAALQLAKQREDEIQGQRMRLWLMLGKISAETHLLKEKEESLKEIEVLRTQVDWNQEVTRFAMENLQLKEEIRRLKSFYEGGEREMMNQQIVGLQNKVCQN</sequence>
<accession>A0ACB8ISQ1</accession>
<organism evidence="1 2">
    <name type="scientific">Citrus sinensis</name>
    <name type="common">Sweet orange</name>
    <name type="synonym">Citrus aurantium var. sinensis</name>
    <dbReference type="NCBI Taxonomy" id="2711"/>
    <lineage>
        <taxon>Eukaryota</taxon>
        <taxon>Viridiplantae</taxon>
        <taxon>Streptophyta</taxon>
        <taxon>Embryophyta</taxon>
        <taxon>Tracheophyta</taxon>
        <taxon>Spermatophyta</taxon>
        <taxon>Magnoliopsida</taxon>
        <taxon>eudicotyledons</taxon>
        <taxon>Gunneridae</taxon>
        <taxon>Pentapetalae</taxon>
        <taxon>rosids</taxon>
        <taxon>malvids</taxon>
        <taxon>Sapindales</taxon>
        <taxon>Rutaceae</taxon>
        <taxon>Aurantioideae</taxon>
        <taxon>Citrus</taxon>
    </lineage>
</organism>
<evidence type="ECO:0000313" key="1">
    <source>
        <dbReference type="EMBL" id="KAH9699335.1"/>
    </source>
</evidence>
<keyword evidence="2" id="KW-1185">Reference proteome</keyword>
<proteinExistence type="predicted"/>
<dbReference type="Proteomes" id="UP000829398">
    <property type="component" value="Chromosome 8"/>
</dbReference>
<comment type="caution">
    <text evidence="1">The sequence shown here is derived from an EMBL/GenBank/DDBJ whole genome shotgun (WGS) entry which is preliminary data.</text>
</comment>